<dbReference type="AlphaFoldDB" id="A0A0C9PNQ2"/>
<dbReference type="GeneID" id="57089767"/>
<proteinExistence type="inferred from homology"/>
<evidence type="ECO:0000256" key="2">
    <source>
        <dbReference type="ARBA" id="ARBA00011123"/>
    </source>
</evidence>
<comment type="catalytic activity">
    <reaction evidence="4 6">
        <text>L-aspartyl-tRNA(Asn) + L-glutamine + ATP + H2O = L-asparaginyl-tRNA(Asn) + L-glutamate + ADP + phosphate + 2 H(+)</text>
        <dbReference type="Rhea" id="RHEA:14513"/>
        <dbReference type="Rhea" id="RHEA-COMP:9674"/>
        <dbReference type="Rhea" id="RHEA-COMP:9677"/>
        <dbReference type="ChEBI" id="CHEBI:15377"/>
        <dbReference type="ChEBI" id="CHEBI:15378"/>
        <dbReference type="ChEBI" id="CHEBI:29985"/>
        <dbReference type="ChEBI" id="CHEBI:30616"/>
        <dbReference type="ChEBI" id="CHEBI:43474"/>
        <dbReference type="ChEBI" id="CHEBI:58359"/>
        <dbReference type="ChEBI" id="CHEBI:78515"/>
        <dbReference type="ChEBI" id="CHEBI:78516"/>
        <dbReference type="ChEBI" id="CHEBI:456216"/>
    </reaction>
</comment>
<dbReference type="EC" id="6.3.5.-" evidence="6"/>
<dbReference type="Pfam" id="PF02686">
    <property type="entry name" value="GatC"/>
    <property type="match status" value="1"/>
</dbReference>
<accession>A0A0C9PNQ2</accession>
<comment type="subunit">
    <text evidence="2 6">Heterotrimer of A, B and C subunits.</text>
</comment>
<dbReference type="GO" id="GO:0005524">
    <property type="term" value="F:ATP binding"/>
    <property type="evidence" value="ECO:0007669"/>
    <property type="project" value="UniProtKB-KW"/>
</dbReference>
<evidence type="ECO:0000256" key="3">
    <source>
        <dbReference type="ARBA" id="ARBA00024799"/>
    </source>
</evidence>
<dbReference type="GO" id="GO:0006450">
    <property type="term" value="P:regulation of translational fidelity"/>
    <property type="evidence" value="ECO:0007669"/>
    <property type="project" value="InterPro"/>
</dbReference>
<dbReference type="HAMAP" id="MF_00122">
    <property type="entry name" value="GatC"/>
    <property type="match status" value="1"/>
</dbReference>
<dbReference type="RefSeq" id="WP_003564470.1">
    <property type="nucleotide sequence ID" value="NZ_BAYM01000081.1"/>
</dbReference>
<dbReference type="Gene3D" id="1.10.20.60">
    <property type="entry name" value="Glu-tRNAGln amidotransferase C subunit, N-terminal domain"/>
    <property type="match status" value="1"/>
</dbReference>
<comment type="function">
    <text evidence="3 6">Allows the formation of correctly charged Asn-tRNA(Asn) or Gln-tRNA(Gln) through the transamidation of misacylated Asp-tRNA(Asn) or Glu-tRNA(Gln) in organisms which lack either or both of asparaginyl-tRNA or glutaminyl-tRNA synthetases. The reaction takes place in the presence of glutamine and ATP through an activated phospho-Asp-tRNA(Asn) or phospho-Glu-tRNA(Gln).</text>
</comment>
<dbReference type="GO" id="GO:0070681">
    <property type="term" value="P:glutaminyl-tRNAGln biosynthesis via transamidation"/>
    <property type="evidence" value="ECO:0007669"/>
    <property type="project" value="TreeGrafter"/>
</dbReference>
<keyword evidence="6" id="KW-0436">Ligase</keyword>
<name>A0A0C9PNQ2_LACPA</name>
<dbReference type="GO" id="GO:0050567">
    <property type="term" value="F:glutaminyl-tRNA synthase (glutamine-hydrolyzing) activity"/>
    <property type="evidence" value="ECO:0007669"/>
    <property type="project" value="UniProtKB-UniRule"/>
</dbReference>
<comment type="caution">
    <text evidence="7">The sequence shown here is derived from an EMBL/GenBank/DDBJ whole genome shotgun (WGS) entry which is preliminary data.</text>
</comment>
<dbReference type="InterPro" id="IPR036113">
    <property type="entry name" value="Asp/Glu-ADT_sf_sub_c"/>
</dbReference>
<keyword evidence="7" id="KW-0808">Transferase</keyword>
<evidence type="ECO:0000313" key="7">
    <source>
        <dbReference type="EMBL" id="GAN36576.1"/>
    </source>
</evidence>
<dbReference type="SUPFAM" id="SSF141000">
    <property type="entry name" value="Glu-tRNAGln amidotransferase C subunit"/>
    <property type="match status" value="1"/>
</dbReference>
<dbReference type="GO" id="GO:0016740">
    <property type="term" value="F:transferase activity"/>
    <property type="evidence" value="ECO:0007669"/>
    <property type="project" value="UniProtKB-KW"/>
</dbReference>
<evidence type="ECO:0000256" key="1">
    <source>
        <dbReference type="ARBA" id="ARBA00010757"/>
    </source>
</evidence>
<dbReference type="NCBIfam" id="TIGR00135">
    <property type="entry name" value="gatC"/>
    <property type="match status" value="1"/>
</dbReference>
<dbReference type="GO" id="GO:0050566">
    <property type="term" value="F:asparaginyl-tRNA synthase (glutamine-hydrolyzing) activity"/>
    <property type="evidence" value="ECO:0007669"/>
    <property type="project" value="RHEA"/>
</dbReference>
<dbReference type="PANTHER" id="PTHR15004:SF0">
    <property type="entry name" value="GLUTAMYL-TRNA(GLN) AMIDOTRANSFERASE SUBUNIT C, MITOCHONDRIAL"/>
    <property type="match status" value="1"/>
</dbReference>
<keyword evidence="6" id="KW-0547">Nucleotide-binding</keyword>
<evidence type="ECO:0000256" key="5">
    <source>
        <dbReference type="ARBA" id="ARBA00047913"/>
    </source>
</evidence>
<gene>
    <name evidence="6" type="primary">gatC</name>
    <name evidence="7" type="ORF">LC0644_1165</name>
</gene>
<keyword evidence="6" id="KW-0067">ATP-binding</keyword>
<evidence type="ECO:0000256" key="4">
    <source>
        <dbReference type="ARBA" id="ARBA00047380"/>
    </source>
</evidence>
<evidence type="ECO:0000256" key="6">
    <source>
        <dbReference type="HAMAP-Rule" id="MF_00122"/>
    </source>
</evidence>
<comment type="catalytic activity">
    <reaction evidence="5 6">
        <text>L-glutamyl-tRNA(Gln) + L-glutamine + ATP + H2O = L-glutaminyl-tRNA(Gln) + L-glutamate + ADP + phosphate + H(+)</text>
        <dbReference type="Rhea" id="RHEA:17521"/>
        <dbReference type="Rhea" id="RHEA-COMP:9681"/>
        <dbReference type="Rhea" id="RHEA-COMP:9684"/>
        <dbReference type="ChEBI" id="CHEBI:15377"/>
        <dbReference type="ChEBI" id="CHEBI:15378"/>
        <dbReference type="ChEBI" id="CHEBI:29985"/>
        <dbReference type="ChEBI" id="CHEBI:30616"/>
        <dbReference type="ChEBI" id="CHEBI:43474"/>
        <dbReference type="ChEBI" id="CHEBI:58359"/>
        <dbReference type="ChEBI" id="CHEBI:78520"/>
        <dbReference type="ChEBI" id="CHEBI:78521"/>
        <dbReference type="ChEBI" id="CHEBI:456216"/>
    </reaction>
</comment>
<comment type="similarity">
    <text evidence="1 6">Belongs to the GatC family.</text>
</comment>
<dbReference type="Proteomes" id="UP000032552">
    <property type="component" value="Unassembled WGS sequence"/>
</dbReference>
<organism evidence="7 8">
    <name type="scientific">Lacticaseibacillus paracasei NRIC 0644</name>
    <dbReference type="NCBI Taxonomy" id="1435038"/>
    <lineage>
        <taxon>Bacteria</taxon>
        <taxon>Bacillati</taxon>
        <taxon>Bacillota</taxon>
        <taxon>Bacilli</taxon>
        <taxon>Lactobacillales</taxon>
        <taxon>Lactobacillaceae</taxon>
        <taxon>Lacticaseibacillus</taxon>
    </lineage>
</organism>
<reference evidence="8" key="1">
    <citation type="submission" date="2014-05" db="EMBL/GenBank/DDBJ databases">
        <title>Whole genome sequencing of Lactobacillus casei NRIC0644.</title>
        <authorList>
            <person name="Atarashi H."/>
            <person name="Yoshida Y."/>
            <person name="Fujimura S."/>
            <person name="Tanaka N."/>
            <person name="Shiwa Y."/>
            <person name="Yoshikawa H."/>
            <person name="Okada S."/>
            <person name="Nakagawa J."/>
        </authorList>
    </citation>
    <scope>NUCLEOTIDE SEQUENCE [LARGE SCALE GENOMIC DNA]</scope>
    <source>
        <strain evidence="8">NRIC0644</strain>
    </source>
</reference>
<dbReference type="EMBL" id="BAYM01000081">
    <property type="protein sequence ID" value="GAN36576.1"/>
    <property type="molecule type" value="Genomic_DNA"/>
</dbReference>
<sequence>MISKDSVAHVAGLAKLQFSETELEKYTSQLSEILDMVEQLESVPTQDVPVTTQSIHLENVMRADVAKPGEPVADLLKNVPTKKGTLIQVPAIIDKEED</sequence>
<dbReference type="InterPro" id="IPR003837">
    <property type="entry name" value="GatC"/>
</dbReference>
<protein>
    <recommendedName>
        <fullName evidence="6">Aspartyl/glutamyl-tRNA(Asn/Gln) amidotransferase subunit C</fullName>
        <shortName evidence="6">Asp/Glu-ADT subunit C</shortName>
        <ecNumber evidence="6">6.3.5.-</ecNumber>
    </recommendedName>
</protein>
<dbReference type="PANTHER" id="PTHR15004">
    <property type="entry name" value="GLUTAMYL-TRNA(GLN) AMIDOTRANSFERASE SUBUNIT C, MITOCHONDRIAL"/>
    <property type="match status" value="1"/>
</dbReference>
<dbReference type="GO" id="GO:0006412">
    <property type="term" value="P:translation"/>
    <property type="evidence" value="ECO:0007669"/>
    <property type="project" value="UniProtKB-UniRule"/>
</dbReference>
<keyword evidence="6" id="KW-0648">Protein biosynthesis</keyword>
<evidence type="ECO:0000313" key="8">
    <source>
        <dbReference type="Proteomes" id="UP000032552"/>
    </source>
</evidence>